<dbReference type="Gene3D" id="3.40.50.80">
    <property type="entry name" value="Nucleotide-binding domain of ferredoxin-NADP reductase (FNR) module"/>
    <property type="match status" value="1"/>
</dbReference>
<dbReference type="Pfam" id="PF00970">
    <property type="entry name" value="FAD_binding_6"/>
    <property type="match status" value="1"/>
</dbReference>
<dbReference type="InterPro" id="IPR050415">
    <property type="entry name" value="MRET"/>
</dbReference>
<dbReference type="Proteomes" id="UP001163821">
    <property type="component" value="Unassembled WGS sequence"/>
</dbReference>
<dbReference type="InterPro" id="IPR017927">
    <property type="entry name" value="FAD-bd_FR_type"/>
</dbReference>
<dbReference type="SUPFAM" id="SSF63380">
    <property type="entry name" value="Riboflavin synthase domain-like"/>
    <property type="match status" value="1"/>
</dbReference>
<dbReference type="InterPro" id="IPR001433">
    <property type="entry name" value="OxRdtase_FAD/NAD-bd"/>
</dbReference>
<evidence type="ECO:0000313" key="3">
    <source>
        <dbReference type="Proteomes" id="UP001163821"/>
    </source>
</evidence>
<dbReference type="Pfam" id="PF00175">
    <property type="entry name" value="NAD_binding_1"/>
    <property type="match status" value="1"/>
</dbReference>
<evidence type="ECO:0000259" key="1">
    <source>
        <dbReference type="PROSITE" id="PS51384"/>
    </source>
</evidence>
<dbReference type="AlphaFoldDB" id="A0AA41YBN4"/>
<dbReference type="GO" id="GO:0016491">
    <property type="term" value="F:oxidoreductase activity"/>
    <property type="evidence" value="ECO:0007669"/>
    <property type="project" value="InterPro"/>
</dbReference>
<protein>
    <submittedName>
        <fullName evidence="2">FAD-binding oxidoreductase</fullName>
    </submittedName>
</protein>
<accession>A0AA41YBN4</accession>
<reference evidence="2" key="1">
    <citation type="submission" date="2022-10" db="EMBL/GenBank/DDBJ databases">
        <title>Gaoshiqiia sediminis gen. nov., sp. nov., isolated from coastal sediment.</title>
        <authorList>
            <person name="Yu W.X."/>
            <person name="Mu D.S."/>
            <person name="Du J.Z."/>
            <person name="Liang Y.Q."/>
        </authorList>
    </citation>
    <scope>NUCLEOTIDE SEQUENCE</scope>
    <source>
        <strain evidence="2">A06</strain>
    </source>
</reference>
<proteinExistence type="predicted"/>
<dbReference type="InterPro" id="IPR008333">
    <property type="entry name" value="Cbr1-like_FAD-bd_dom"/>
</dbReference>
<dbReference type="SUPFAM" id="SSF52343">
    <property type="entry name" value="Ferredoxin reductase-like, C-terminal NADP-linked domain"/>
    <property type="match status" value="1"/>
</dbReference>
<dbReference type="PANTHER" id="PTHR47354:SF5">
    <property type="entry name" value="PROTEIN RFBI"/>
    <property type="match status" value="1"/>
</dbReference>
<dbReference type="PRINTS" id="PR00410">
    <property type="entry name" value="PHEHYDRXLASE"/>
</dbReference>
<dbReference type="RefSeq" id="WP_282593404.1">
    <property type="nucleotide sequence ID" value="NZ_JAPAAF010000053.1"/>
</dbReference>
<keyword evidence="3" id="KW-1185">Reference proteome</keyword>
<sequence>MNESLHKLMEVEELTPETFVLHFERNGFEFSPGQYVVLRDPETGEGREYSIYSSIHDNRLSFLIREVEGGDFSRLLRHLKPDSEIAIEGPRGFFVLDEQVLSGHPVLFIATGTGISPFHSFVRSYPDLNYRVLHGVHFSDEAYGRDAFKPYRFCLCTSRVEAGEYFGRVTFYLKENPVDPKTICYLCGNSGMIEEVSGILENYGISPENIRSEVFF</sequence>
<dbReference type="PANTHER" id="PTHR47354">
    <property type="entry name" value="NADH OXIDOREDUCTASE HCR"/>
    <property type="match status" value="1"/>
</dbReference>
<dbReference type="EMBL" id="JAPAAF010000053">
    <property type="protein sequence ID" value="MCW0484813.1"/>
    <property type="molecule type" value="Genomic_DNA"/>
</dbReference>
<dbReference type="PROSITE" id="PS51384">
    <property type="entry name" value="FAD_FR"/>
    <property type="match status" value="1"/>
</dbReference>
<name>A0AA41YBN4_9BACT</name>
<gene>
    <name evidence="2" type="ORF">N2K84_18925</name>
</gene>
<comment type="caution">
    <text evidence="2">The sequence shown here is derived from an EMBL/GenBank/DDBJ whole genome shotgun (WGS) entry which is preliminary data.</text>
</comment>
<dbReference type="Gene3D" id="2.40.30.10">
    <property type="entry name" value="Translation factors"/>
    <property type="match status" value="1"/>
</dbReference>
<dbReference type="InterPro" id="IPR039261">
    <property type="entry name" value="FNR_nucleotide-bd"/>
</dbReference>
<organism evidence="2 3">
    <name type="scientific">Gaoshiqia sediminis</name>
    <dbReference type="NCBI Taxonomy" id="2986998"/>
    <lineage>
        <taxon>Bacteria</taxon>
        <taxon>Pseudomonadati</taxon>
        <taxon>Bacteroidota</taxon>
        <taxon>Bacteroidia</taxon>
        <taxon>Marinilabiliales</taxon>
        <taxon>Prolixibacteraceae</taxon>
        <taxon>Gaoshiqia</taxon>
    </lineage>
</organism>
<evidence type="ECO:0000313" key="2">
    <source>
        <dbReference type="EMBL" id="MCW0484813.1"/>
    </source>
</evidence>
<feature type="domain" description="FAD-binding FR-type" evidence="1">
    <location>
        <begin position="1"/>
        <end position="97"/>
    </location>
</feature>
<dbReference type="InterPro" id="IPR017938">
    <property type="entry name" value="Riboflavin_synthase-like_b-brl"/>
</dbReference>